<dbReference type="Pfam" id="PF00096">
    <property type="entry name" value="zf-C2H2"/>
    <property type="match status" value="1"/>
</dbReference>
<sequence>MSVNEKNADYTKLRHCYFCDFSCSKQSDYERHILTRKHKKKSISNDLSIVGNEKNALNAENEKKFVCELCNKSYKDNSGLWRHKKKCKEEKCEDEETKKDNDLVLMLLKENQEFKQLIIEQNKQNNEMQKQMLELVQKPTTTIHGNNNCNNKFNLNVFLNEKCKDAMNIMDFVDSLKLTLQDLEKTGELGYVKGITNIIVNGLNQLDVCKRPIHCSDLKRETIYIKDNNAWEKENEEKQKITRAIKHISIKNAKQVGEWTRENKGYNDSSCKKNDKYLKIISEANGGEPEEINKIISNVSSKVTIDKQIL</sequence>
<dbReference type="InterPro" id="IPR013087">
    <property type="entry name" value="Znf_C2H2_type"/>
</dbReference>
<organism evidence="3">
    <name type="scientific">viral metagenome</name>
    <dbReference type="NCBI Taxonomy" id="1070528"/>
    <lineage>
        <taxon>unclassified sequences</taxon>
        <taxon>metagenomes</taxon>
        <taxon>organismal metagenomes</taxon>
    </lineage>
</organism>
<feature type="coiled-coil region" evidence="1">
    <location>
        <begin position="111"/>
        <end position="138"/>
    </location>
</feature>
<dbReference type="EMBL" id="MN739668">
    <property type="protein sequence ID" value="QHT19670.1"/>
    <property type="molecule type" value="Genomic_DNA"/>
</dbReference>
<evidence type="ECO:0000259" key="2">
    <source>
        <dbReference type="PROSITE" id="PS50157"/>
    </source>
</evidence>
<keyword evidence="1" id="KW-0175">Coiled coil</keyword>
<reference evidence="3" key="1">
    <citation type="journal article" date="2020" name="Nature">
        <title>Giant virus diversity and host interactions through global metagenomics.</title>
        <authorList>
            <person name="Schulz F."/>
            <person name="Roux S."/>
            <person name="Paez-Espino D."/>
            <person name="Jungbluth S."/>
            <person name="Walsh D.A."/>
            <person name="Denef V.J."/>
            <person name="McMahon K.D."/>
            <person name="Konstantinidis K.T."/>
            <person name="Eloe-Fadrosh E.A."/>
            <person name="Kyrpides N.C."/>
            <person name="Woyke T."/>
        </authorList>
    </citation>
    <scope>NUCLEOTIDE SEQUENCE</scope>
    <source>
        <strain evidence="3">GVMAG-M-3300023174-5</strain>
    </source>
</reference>
<feature type="domain" description="C2H2-type" evidence="2">
    <location>
        <begin position="65"/>
        <end position="92"/>
    </location>
</feature>
<dbReference type="SUPFAM" id="SSF57667">
    <property type="entry name" value="beta-beta-alpha zinc fingers"/>
    <property type="match status" value="1"/>
</dbReference>
<dbReference type="InterPro" id="IPR036236">
    <property type="entry name" value="Znf_C2H2_sf"/>
</dbReference>
<evidence type="ECO:0000313" key="3">
    <source>
        <dbReference type="EMBL" id="QHT19670.1"/>
    </source>
</evidence>
<name>A0A6C0DTH1_9ZZZZ</name>
<proteinExistence type="predicted"/>
<evidence type="ECO:0000256" key="1">
    <source>
        <dbReference type="SAM" id="Coils"/>
    </source>
</evidence>
<dbReference type="AlphaFoldDB" id="A0A6C0DTH1"/>
<dbReference type="Gene3D" id="3.30.160.60">
    <property type="entry name" value="Classic Zinc Finger"/>
    <property type="match status" value="1"/>
</dbReference>
<accession>A0A6C0DTH1</accession>
<protein>
    <recommendedName>
        <fullName evidence="2">C2H2-type domain-containing protein</fullName>
    </recommendedName>
</protein>
<dbReference type="PROSITE" id="PS50157">
    <property type="entry name" value="ZINC_FINGER_C2H2_2"/>
    <property type="match status" value="1"/>
</dbReference>